<dbReference type="Gene3D" id="3.60.15.10">
    <property type="entry name" value="Ribonuclease Z/Hydroxyacylglutathione hydrolase-like"/>
    <property type="match status" value="1"/>
</dbReference>
<sequence>MKLTHLGHACFLVEGGARLLIDPGTMSDFDGVRDLDAVLVTHQHPDHLDVARVAALLAANRNASLVVDADTASTVEGLPAHVVVEPGDRLRFGGENDNATVDVLGGLHAAVYGDVPGCTNAAYLIDEGAFFHPGDSFLVPPSEVDVLAVAVDGPWLKLAEAIDYVRAVDPRVAVPMHEGETTDPAKYFGMLAAFLPDGVVRSPLRTSTDEPR</sequence>
<dbReference type="PANTHER" id="PTHR43546">
    <property type="entry name" value="UPF0173 METAL-DEPENDENT HYDROLASE MJ1163-RELATED"/>
    <property type="match status" value="1"/>
</dbReference>
<keyword evidence="3" id="KW-1185">Reference proteome</keyword>
<dbReference type="InterPro" id="IPR050114">
    <property type="entry name" value="UPF0173_UPF0282_UlaG_hydrolase"/>
</dbReference>
<evidence type="ECO:0000259" key="1">
    <source>
        <dbReference type="SMART" id="SM00849"/>
    </source>
</evidence>
<dbReference type="RefSeq" id="WP_020511302.1">
    <property type="nucleotide sequence ID" value="NZ_JBIAZU010000001.1"/>
</dbReference>
<reference evidence="2 3" key="1">
    <citation type="submission" date="2024-10" db="EMBL/GenBank/DDBJ databases">
        <title>The Natural Products Discovery Center: Release of the First 8490 Sequenced Strains for Exploring Actinobacteria Biosynthetic Diversity.</title>
        <authorList>
            <person name="Kalkreuter E."/>
            <person name="Kautsar S.A."/>
            <person name="Yang D."/>
            <person name="Bader C.D."/>
            <person name="Teijaro C.N."/>
            <person name="Fluegel L."/>
            <person name="Davis C.M."/>
            <person name="Simpson J.R."/>
            <person name="Lauterbach L."/>
            <person name="Steele A.D."/>
            <person name="Gui C."/>
            <person name="Meng S."/>
            <person name="Li G."/>
            <person name="Viehrig K."/>
            <person name="Ye F."/>
            <person name="Su P."/>
            <person name="Kiefer A.F."/>
            <person name="Nichols A."/>
            <person name="Cepeda A.J."/>
            <person name="Yan W."/>
            <person name="Fan B."/>
            <person name="Jiang Y."/>
            <person name="Adhikari A."/>
            <person name="Zheng C.-J."/>
            <person name="Schuster L."/>
            <person name="Cowan T.M."/>
            <person name="Smanski M.J."/>
            <person name="Chevrette M.G."/>
            <person name="De Carvalho L.P.S."/>
            <person name="Shen B."/>
        </authorList>
    </citation>
    <scope>NUCLEOTIDE SEQUENCE [LARGE SCALE GENOMIC DNA]</scope>
    <source>
        <strain evidence="2 3">NPDC000087</strain>
    </source>
</reference>
<dbReference type="SUPFAM" id="SSF56281">
    <property type="entry name" value="Metallo-hydrolase/oxidoreductase"/>
    <property type="match status" value="1"/>
</dbReference>
<dbReference type="Proteomes" id="UP001602245">
    <property type="component" value="Unassembled WGS sequence"/>
</dbReference>
<dbReference type="InterPro" id="IPR036866">
    <property type="entry name" value="RibonucZ/Hydroxyglut_hydro"/>
</dbReference>
<comment type="caution">
    <text evidence="2">The sequence shown here is derived from an EMBL/GenBank/DDBJ whole genome shotgun (WGS) entry which is preliminary data.</text>
</comment>
<feature type="domain" description="Metallo-beta-lactamase" evidence="1">
    <location>
        <begin position="7"/>
        <end position="177"/>
    </location>
</feature>
<dbReference type="SMART" id="SM00849">
    <property type="entry name" value="Lactamase_B"/>
    <property type="match status" value="1"/>
</dbReference>
<proteinExistence type="predicted"/>
<evidence type="ECO:0000313" key="2">
    <source>
        <dbReference type="EMBL" id="MFF5288361.1"/>
    </source>
</evidence>
<dbReference type="EMBL" id="JBIAZU010000001">
    <property type="protein sequence ID" value="MFF5288361.1"/>
    <property type="molecule type" value="Genomic_DNA"/>
</dbReference>
<name>A0ABW6W843_9ACTN</name>
<accession>A0ABW6W843</accession>
<gene>
    <name evidence="2" type="ORF">ACFY35_02915</name>
</gene>
<dbReference type="Pfam" id="PF13483">
    <property type="entry name" value="Lactamase_B_3"/>
    <property type="match status" value="1"/>
</dbReference>
<evidence type="ECO:0000313" key="3">
    <source>
        <dbReference type="Proteomes" id="UP001602245"/>
    </source>
</evidence>
<organism evidence="2 3">
    <name type="scientific">Paractinoplanes globisporus</name>
    <dbReference type="NCBI Taxonomy" id="113565"/>
    <lineage>
        <taxon>Bacteria</taxon>
        <taxon>Bacillati</taxon>
        <taxon>Actinomycetota</taxon>
        <taxon>Actinomycetes</taxon>
        <taxon>Micromonosporales</taxon>
        <taxon>Micromonosporaceae</taxon>
        <taxon>Paractinoplanes</taxon>
    </lineage>
</organism>
<protein>
    <submittedName>
        <fullName evidence="2">MBL fold metallo-hydrolase</fullName>
    </submittedName>
</protein>
<dbReference type="InterPro" id="IPR001279">
    <property type="entry name" value="Metallo-B-lactamas"/>
</dbReference>
<dbReference type="PANTHER" id="PTHR43546:SF3">
    <property type="entry name" value="UPF0173 METAL-DEPENDENT HYDROLASE MJ1163"/>
    <property type="match status" value="1"/>
</dbReference>